<evidence type="ECO:0000313" key="2">
    <source>
        <dbReference type="Proteomes" id="UP000325945"/>
    </source>
</evidence>
<sequence>MCLFTKHHKFFVISISDPLTGRLNSELYLHPNATRIASDIGMFDHDLGNLDLPNVPFQLDETFDLIHIRGRVGIRRAFDNWEFIYEQAFQQLSLRGPFTGTDPEGGTVTYPNSDAYVGIFSSALHSIAEGAGYLHDLSHLQPGVLRAAGLVDIHILSSSKDVRRNGPDRCLKGAGILYPEELSMIRSLRFTKGPV</sequence>
<evidence type="ECO:0000313" key="1">
    <source>
        <dbReference type="EMBL" id="KAE8320718.1"/>
    </source>
</evidence>
<name>A0A5N6WJI1_9EURO</name>
<gene>
    <name evidence="1" type="ORF">BDV39DRAFT_198229</name>
</gene>
<dbReference type="Proteomes" id="UP000325945">
    <property type="component" value="Unassembled WGS sequence"/>
</dbReference>
<dbReference type="EMBL" id="ML741901">
    <property type="protein sequence ID" value="KAE8320718.1"/>
    <property type="molecule type" value="Genomic_DNA"/>
</dbReference>
<proteinExistence type="predicted"/>
<accession>A0A5N6WJI1</accession>
<dbReference type="AlphaFoldDB" id="A0A5N6WJI1"/>
<keyword evidence="2" id="KW-1185">Reference proteome</keyword>
<protein>
    <submittedName>
        <fullName evidence="1">Uncharacterized protein</fullName>
    </submittedName>
</protein>
<organism evidence="1 2">
    <name type="scientific">Aspergillus sergii</name>
    <dbReference type="NCBI Taxonomy" id="1034303"/>
    <lineage>
        <taxon>Eukaryota</taxon>
        <taxon>Fungi</taxon>
        <taxon>Dikarya</taxon>
        <taxon>Ascomycota</taxon>
        <taxon>Pezizomycotina</taxon>
        <taxon>Eurotiomycetes</taxon>
        <taxon>Eurotiomycetidae</taxon>
        <taxon>Eurotiales</taxon>
        <taxon>Aspergillaceae</taxon>
        <taxon>Aspergillus</taxon>
        <taxon>Aspergillus subgen. Circumdati</taxon>
    </lineage>
</organism>
<reference evidence="2" key="1">
    <citation type="submission" date="2019-04" db="EMBL/GenBank/DDBJ databases">
        <title>Friends and foes A comparative genomics studyof 23 Aspergillus species from section Flavi.</title>
        <authorList>
            <consortium name="DOE Joint Genome Institute"/>
            <person name="Kjaerbolling I."/>
            <person name="Vesth T."/>
            <person name="Frisvad J.C."/>
            <person name="Nybo J.L."/>
            <person name="Theobald S."/>
            <person name="Kildgaard S."/>
            <person name="Isbrandt T."/>
            <person name="Kuo A."/>
            <person name="Sato A."/>
            <person name="Lyhne E.K."/>
            <person name="Kogle M.E."/>
            <person name="Wiebenga A."/>
            <person name="Kun R.S."/>
            <person name="Lubbers R.J."/>
            <person name="Makela M.R."/>
            <person name="Barry K."/>
            <person name="Chovatia M."/>
            <person name="Clum A."/>
            <person name="Daum C."/>
            <person name="Haridas S."/>
            <person name="He G."/>
            <person name="LaButti K."/>
            <person name="Lipzen A."/>
            <person name="Mondo S."/>
            <person name="Riley R."/>
            <person name="Salamov A."/>
            <person name="Simmons B.A."/>
            <person name="Magnuson J.K."/>
            <person name="Henrissat B."/>
            <person name="Mortensen U.H."/>
            <person name="Larsen T.O."/>
            <person name="Devries R.P."/>
            <person name="Grigoriev I.V."/>
            <person name="Machida M."/>
            <person name="Baker S.E."/>
            <person name="Andersen M.R."/>
        </authorList>
    </citation>
    <scope>NUCLEOTIDE SEQUENCE [LARGE SCALE GENOMIC DNA]</scope>
    <source>
        <strain evidence="2">CBS 130017</strain>
    </source>
</reference>